<accession>A0A235BFM3</accession>
<evidence type="ECO:0000256" key="2">
    <source>
        <dbReference type="SAM" id="MobiDB-lite"/>
    </source>
</evidence>
<keyword evidence="3" id="KW-0167">Capsid protein</keyword>
<evidence type="ECO:0000256" key="1">
    <source>
        <dbReference type="PIRNR" id="PIRNR038931"/>
    </source>
</evidence>
<reference evidence="4" key="1">
    <citation type="submission" date="2020-10" db="EMBL/GenBank/DDBJ databases">
        <title>Complete genome sequence of Bacillus velezensis NST6.</title>
        <authorList>
            <person name="Choi J."/>
        </authorList>
    </citation>
    <scope>NUCLEOTIDE SEQUENCE [LARGE SCALE GENOMIC DNA]</scope>
    <source>
        <strain evidence="4">NST6</strain>
    </source>
</reference>
<feature type="compositionally biased region" description="Low complexity" evidence="2">
    <location>
        <begin position="41"/>
        <end position="58"/>
    </location>
</feature>
<dbReference type="InterPro" id="IPR014099">
    <property type="entry name" value="Spore_coat_GerQ"/>
</dbReference>
<dbReference type="KEGG" id="bmp:NG74_03691"/>
<dbReference type="NCBIfam" id="TIGR02728">
    <property type="entry name" value="spore_gerQ"/>
    <property type="match status" value="1"/>
</dbReference>
<evidence type="ECO:0000313" key="4">
    <source>
        <dbReference type="Proteomes" id="UP000587477"/>
    </source>
</evidence>
<feature type="region of interest" description="Disordered" evidence="2">
    <location>
        <begin position="1"/>
        <end position="105"/>
    </location>
</feature>
<dbReference type="EMBL" id="CP063687">
    <property type="protein sequence ID" value="QOY26999.1"/>
    <property type="molecule type" value="Genomic_DNA"/>
</dbReference>
<dbReference type="Pfam" id="PF09671">
    <property type="entry name" value="Spore_GerQ"/>
    <property type="match status" value="1"/>
</dbReference>
<proteinExistence type="predicted"/>
<comment type="function">
    <text evidence="1">Essential for the localization of CwlJ in the spore coat and for spore germination triggered by calcium and dipicolinic acid (DPA). Its assembly into the spore coat is dependent on the coat morphogenetic proteins CotE and SpoIVA.</text>
</comment>
<dbReference type="PIRSF" id="PIRSF038931">
    <property type="entry name" value="GerQ"/>
    <property type="match status" value="1"/>
</dbReference>
<keyword evidence="1" id="KW-0749">Sporulation</keyword>
<dbReference type="RefSeq" id="WP_014419171.1">
    <property type="nucleotide sequence ID" value="NZ_BDDG01000001.1"/>
</dbReference>
<dbReference type="Proteomes" id="UP000587477">
    <property type="component" value="Chromosome"/>
</dbReference>
<feature type="compositionally biased region" description="Gly residues" evidence="2">
    <location>
        <begin position="75"/>
        <end position="92"/>
    </location>
</feature>
<dbReference type="GO" id="GO:0030435">
    <property type="term" value="P:sporulation resulting in formation of a cellular spore"/>
    <property type="evidence" value="ECO:0007669"/>
    <property type="project" value="UniProtKB-KW"/>
</dbReference>
<evidence type="ECO:0000313" key="3">
    <source>
        <dbReference type="EMBL" id="QOY26999.1"/>
    </source>
</evidence>
<name>A0A235BFM3_BACVE</name>
<keyword evidence="1" id="KW-0309">Germination</keyword>
<accession>A0A2D3DTK1</accession>
<comment type="subcellular location">
    <subcellularLocation>
        <location evidence="1">Spore coat</location>
    </subcellularLocation>
</comment>
<dbReference type="AlphaFoldDB" id="A0A235BFM3"/>
<keyword evidence="3" id="KW-0946">Virion</keyword>
<comment type="subunit">
    <text evidence="1">Multimer. Is cross-linked by Tgl and YabG into an insoluble high-molecular-mass complex that appears very late in sporulation.</text>
</comment>
<sequence length="198" mass="22017">MKPKKNQYQQMQGMGMGMDMQGYQPQLGPNPYPQPQGGQGSQMMPMQQQMTMPMQQGQQGFGGGFPGQPQQQGQQGFGGGFPGQPQQQGGGSFQIPSGPSSSQNVPGMLPIEESYIENILRLNRGKTATIYMTFENSKEWNSKIFRGVIQAAGRDHIIISDPKTGTRYLLLTIYLDYITFDEEIAYTYPYSMSSYSPR</sequence>
<feature type="compositionally biased region" description="Low complexity" evidence="2">
    <location>
        <begin position="93"/>
        <end position="103"/>
    </location>
</feature>
<protein>
    <recommendedName>
        <fullName evidence="1">Spore coat protein GerQ</fullName>
    </recommendedName>
</protein>
<gene>
    <name evidence="3" type="primary">gerQ</name>
    <name evidence="3" type="ORF">BACVE_002010</name>
</gene>
<organism evidence="3 4">
    <name type="scientific">Bacillus velezensis</name>
    <dbReference type="NCBI Taxonomy" id="492670"/>
    <lineage>
        <taxon>Bacteria</taxon>
        <taxon>Bacillati</taxon>
        <taxon>Bacillota</taxon>
        <taxon>Bacilli</taxon>
        <taxon>Bacillales</taxon>
        <taxon>Bacillaceae</taxon>
        <taxon>Bacillus</taxon>
        <taxon>Bacillus amyloliquefaciens group</taxon>
    </lineage>
</organism>
<dbReference type="STRING" id="1155777.BANAU_3698"/>
<feature type="compositionally biased region" description="Low complexity" evidence="2">
    <location>
        <begin position="7"/>
        <end position="27"/>
    </location>
</feature>